<evidence type="ECO:0000313" key="2">
    <source>
        <dbReference type="EMBL" id="QVL34133.1"/>
    </source>
</evidence>
<keyword evidence="1" id="KW-0472">Membrane</keyword>
<dbReference type="EMBL" id="CP074694">
    <property type="protein sequence ID" value="QVL34133.1"/>
    <property type="molecule type" value="Genomic_DNA"/>
</dbReference>
<feature type="transmembrane region" description="Helical" evidence="1">
    <location>
        <begin position="33"/>
        <end position="52"/>
    </location>
</feature>
<feature type="transmembrane region" description="Helical" evidence="1">
    <location>
        <begin position="137"/>
        <end position="155"/>
    </location>
</feature>
<dbReference type="KEGG" id="tsph:KIH39_09560"/>
<organism evidence="2 3">
    <name type="scientific">Telmatocola sphagniphila</name>
    <dbReference type="NCBI Taxonomy" id="1123043"/>
    <lineage>
        <taxon>Bacteria</taxon>
        <taxon>Pseudomonadati</taxon>
        <taxon>Planctomycetota</taxon>
        <taxon>Planctomycetia</taxon>
        <taxon>Gemmatales</taxon>
        <taxon>Gemmataceae</taxon>
    </lineage>
</organism>
<dbReference type="Proteomes" id="UP000676194">
    <property type="component" value="Chromosome"/>
</dbReference>
<keyword evidence="3" id="KW-1185">Reference proteome</keyword>
<reference evidence="2" key="1">
    <citation type="submission" date="2021-05" db="EMBL/GenBank/DDBJ databases">
        <title>Complete genome sequence of the cellulolytic planctomycete Telmatocola sphagniphila SP2T and characterization of the first cellulase from planctomycetes.</title>
        <authorList>
            <person name="Rakitin A.L."/>
            <person name="Beletsky A.V."/>
            <person name="Naumoff D.G."/>
            <person name="Kulichevskaya I.S."/>
            <person name="Mardanov A.V."/>
            <person name="Ravin N.V."/>
            <person name="Dedysh S.N."/>
        </authorList>
    </citation>
    <scope>NUCLEOTIDE SEQUENCE</scope>
    <source>
        <strain evidence="2">SP2T</strain>
    </source>
</reference>
<evidence type="ECO:0000313" key="3">
    <source>
        <dbReference type="Proteomes" id="UP000676194"/>
    </source>
</evidence>
<keyword evidence="1" id="KW-1133">Transmembrane helix</keyword>
<proteinExistence type="predicted"/>
<dbReference type="RefSeq" id="WP_213499106.1">
    <property type="nucleotide sequence ID" value="NZ_CP074694.1"/>
</dbReference>
<accession>A0A8E6EZV6</accession>
<name>A0A8E6EZV6_9BACT</name>
<sequence>MSVTTSFNSPSPPATIAAEDPNIRIRVFGHTNLMYWWPVWLMGFLMAGLTYMDGHVMAVVPEGTVAEQKKNIDGAVGPRDVLVVPQGQSLPQQNPNNTEPQPHIRVALSNNYGVIFVATILFVIVVTNITVRGLASLVAIGGLIIVALVLAQLHLWDPILHWLGGLDVRMNAGGYLAFAIPIFVLWTFSMFVYDRYTYLIVTPGQVTIRQDIGDGEVAVDTSSLMLEKRRNDFFRHWLLGFGAGDLHVKTGGAANIDLELNNVLFIGRKVAYIQNKIREKEIAA</sequence>
<evidence type="ECO:0000256" key="1">
    <source>
        <dbReference type="SAM" id="Phobius"/>
    </source>
</evidence>
<feature type="transmembrane region" description="Helical" evidence="1">
    <location>
        <begin position="112"/>
        <end position="130"/>
    </location>
</feature>
<keyword evidence="1" id="KW-0812">Transmembrane</keyword>
<protein>
    <submittedName>
        <fullName evidence="2">Uncharacterized protein</fullName>
    </submittedName>
</protein>
<gene>
    <name evidence="2" type="ORF">KIH39_09560</name>
</gene>
<dbReference type="AlphaFoldDB" id="A0A8E6EZV6"/>
<feature type="transmembrane region" description="Helical" evidence="1">
    <location>
        <begin position="175"/>
        <end position="193"/>
    </location>
</feature>